<keyword evidence="2" id="KW-1185">Reference proteome</keyword>
<evidence type="ECO:0000313" key="1">
    <source>
        <dbReference type="EMBL" id="EPS27870.1"/>
    </source>
</evidence>
<evidence type="ECO:0000313" key="2">
    <source>
        <dbReference type="Proteomes" id="UP000019376"/>
    </source>
</evidence>
<sequence>MPIDASGQTVTHEDDKLAQGLCLRFFDEYRIGRSDVPDLGCDDPSSLVSLKTRIQNDNSLRAAALHQMRDCPGLIRPLHSSPALSFFTLTLSSFSLPCPTQGPFFESESA</sequence>
<dbReference type="Proteomes" id="UP000019376">
    <property type="component" value="Unassembled WGS sequence"/>
</dbReference>
<proteinExistence type="predicted"/>
<organism evidence="1 2">
    <name type="scientific">Penicillium oxalicum (strain 114-2 / CGMCC 5302)</name>
    <name type="common">Penicillium decumbens</name>
    <dbReference type="NCBI Taxonomy" id="933388"/>
    <lineage>
        <taxon>Eukaryota</taxon>
        <taxon>Fungi</taxon>
        <taxon>Dikarya</taxon>
        <taxon>Ascomycota</taxon>
        <taxon>Pezizomycotina</taxon>
        <taxon>Eurotiomycetes</taxon>
        <taxon>Eurotiomycetidae</taxon>
        <taxon>Eurotiales</taxon>
        <taxon>Aspergillaceae</taxon>
        <taxon>Penicillium</taxon>
    </lineage>
</organism>
<reference evidence="1 2" key="1">
    <citation type="journal article" date="2013" name="PLoS ONE">
        <title>Genomic and secretomic analyses reveal unique features of the lignocellulolytic enzyme system of Penicillium decumbens.</title>
        <authorList>
            <person name="Liu G."/>
            <person name="Zhang L."/>
            <person name="Wei X."/>
            <person name="Zou G."/>
            <person name="Qin Y."/>
            <person name="Ma L."/>
            <person name="Li J."/>
            <person name="Zheng H."/>
            <person name="Wang S."/>
            <person name="Wang C."/>
            <person name="Xun L."/>
            <person name="Zhao G.-P."/>
            <person name="Zhou Z."/>
            <person name="Qu Y."/>
        </authorList>
    </citation>
    <scope>NUCLEOTIDE SEQUENCE [LARGE SCALE GENOMIC DNA]</scope>
    <source>
        <strain evidence="2">114-2 / CGMCC 5302</strain>
    </source>
</reference>
<dbReference type="HOGENOM" id="CLU_2171905_0_0_1"/>
<name>S7ZBD0_PENO1</name>
<protein>
    <submittedName>
        <fullName evidence="1">Uncharacterized protein</fullName>
    </submittedName>
</protein>
<dbReference type="AlphaFoldDB" id="S7ZBD0"/>
<accession>S7ZBD0</accession>
<dbReference type="EMBL" id="KB644410">
    <property type="protein sequence ID" value="EPS27870.1"/>
    <property type="molecule type" value="Genomic_DNA"/>
</dbReference>
<gene>
    <name evidence="1" type="ORF">PDE_02814</name>
</gene>